<dbReference type="Proteomes" id="UP001163828">
    <property type="component" value="Unassembled WGS sequence"/>
</dbReference>
<name>A0ABQ8QR92_9AGAR</name>
<evidence type="ECO:0000313" key="2">
    <source>
        <dbReference type="Proteomes" id="UP001163828"/>
    </source>
</evidence>
<accession>A0ABQ8QR92</accession>
<proteinExistence type="predicted"/>
<sequence>MTCRHFPNTAFWSVSVLSYTQAIAQQKEDDKVPPKLLLLLARPLTMGSSHCQRHEVNHSTLIAFATSVLFDGLGLFETLHELFVTTTSGTGSCVLDFIHSHASSPIPRNSICLTSADRFIDMLKLTPPFPQYEPDVCVQHPLVPSSFPPIISCLSFCIYRGGFMPSRWRILRNGSSAHIVVTFNNRVNISSFPNAEGLENKNLGILDRRLAIE</sequence>
<dbReference type="EMBL" id="MU790515">
    <property type="protein sequence ID" value="KAJ4000918.1"/>
    <property type="molecule type" value="Genomic_DNA"/>
</dbReference>
<keyword evidence="2" id="KW-1185">Reference proteome</keyword>
<evidence type="ECO:0000313" key="1">
    <source>
        <dbReference type="EMBL" id="KAJ4000918.1"/>
    </source>
</evidence>
<organism evidence="1 2">
    <name type="scientific">Lentinula boryana</name>
    <dbReference type="NCBI Taxonomy" id="40481"/>
    <lineage>
        <taxon>Eukaryota</taxon>
        <taxon>Fungi</taxon>
        <taxon>Dikarya</taxon>
        <taxon>Basidiomycota</taxon>
        <taxon>Agaricomycotina</taxon>
        <taxon>Agaricomycetes</taxon>
        <taxon>Agaricomycetidae</taxon>
        <taxon>Agaricales</taxon>
        <taxon>Marasmiineae</taxon>
        <taxon>Omphalotaceae</taxon>
        <taxon>Lentinula</taxon>
    </lineage>
</organism>
<comment type="caution">
    <text evidence="1">The sequence shown here is derived from an EMBL/GenBank/DDBJ whole genome shotgun (WGS) entry which is preliminary data.</text>
</comment>
<gene>
    <name evidence="1" type="ORF">F5050DRAFT_1803674</name>
</gene>
<reference evidence="1" key="1">
    <citation type="submission" date="2022-08" db="EMBL/GenBank/DDBJ databases">
        <authorList>
            <consortium name="DOE Joint Genome Institute"/>
            <person name="Min B."/>
            <person name="Riley R."/>
            <person name="Sierra-Patev S."/>
            <person name="Naranjo-Ortiz M."/>
            <person name="Looney B."/>
            <person name="Konkel Z."/>
            <person name="Slot J.C."/>
            <person name="Sakamoto Y."/>
            <person name="Steenwyk J.L."/>
            <person name="Rokas A."/>
            <person name="Carro J."/>
            <person name="Camarero S."/>
            <person name="Ferreira P."/>
            <person name="Molpeceres G."/>
            <person name="Ruiz-Duenas F.J."/>
            <person name="Serrano A."/>
            <person name="Henrissat B."/>
            <person name="Drula E."/>
            <person name="Hughes K.W."/>
            <person name="Mata J.L."/>
            <person name="Ishikawa N.K."/>
            <person name="Vargas-Isla R."/>
            <person name="Ushijima S."/>
            <person name="Smith C.A."/>
            <person name="Ahrendt S."/>
            <person name="Andreopoulos W."/>
            <person name="He G."/>
            <person name="Labutti K."/>
            <person name="Lipzen A."/>
            <person name="Ng V."/>
            <person name="Sandor L."/>
            <person name="Barry K."/>
            <person name="Martinez A.T."/>
            <person name="Xiao Y."/>
            <person name="Gibbons J.G."/>
            <person name="Terashima K."/>
            <person name="Hibbett D.S."/>
            <person name="Grigoriev I.V."/>
        </authorList>
    </citation>
    <scope>NUCLEOTIDE SEQUENCE</scope>
    <source>
        <strain evidence="1">TFB10827</strain>
    </source>
</reference>
<protein>
    <submittedName>
        <fullName evidence="1">Uncharacterized protein</fullName>
    </submittedName>
</protein>